<dbReference type="CDD" id="cd01283">
    <property type="entry name" value="cytidine_deaminase"/>
    <property type="match status" value="1"/>
</dbReference>
<dbReference type="InterPro" id="IPR050202">
    <property type="entry name" value="Cyt/Deoxycyt_deaminase"/>
</dbReference>
<evidence type="ECO:0000313" key="3">
    <source>
        <dbReference type="EMBL" id="ADN02397.1"/>
    </source>
</evidence>
<dbReference type="PROSITE" id="PS51747">
    <property type="entry name" value="CYT_DCMP_DEAMINASES_2"/>
    <property type="match status" value="1"/>
</dbReference>
<dbReference type="InterPro" id="IPR016193">
    <property type="entry name" value="Cytidine_deaminase-like"/>
</dbReference>
<feature type="domain" description="CMP/dCMP-type deaminase" evidence="2">
    <location>
        <begin position="9"/>
        <end position="127"/>
    </location>
</feature>
<protein>
    <recommendedName>
        <fullName evidence="2">CMP/dCMP-type deaminase domain-containing protein</fullName>
    </recommendedName>
</protein>
<sequence length="127" mass="14053">MDEVASLIEEARKYLGAFRLSREWMSAGGVAAAIRTASGRIYTGISIDVSCGIGFCAEHAAIAEMLKHRETRIEMVAAITEGGHIIPPCGRCREFMLQIDDENERTAVVVARDRVVALKELLPFRWC</sequence>
<dbReference type="PANTHER" id="PTHR11644">
    <property type="entry name" value="CYTIDINE DEAMINASE"/>
    <property type="match status" value="1"/>
</dbReference>
<reference evidence="3 4" key="2">
    <citation type="journal article" date="2010" name="J. Bacteriol.">
        <title>Genome sequence of the polysaccharide-degrading, thermophilic anaerobe Spirochaeta thermophila DSM 6192.</title>
        <authorList>
            <person name="Angelov A."/>
            <person name="Liebl S."/>
            <person name="Ballschmiter M."/>
            <person name="Bomeke M."/>
            <person name="Lehmann R."/>
            <person name="Liesegang H."/>
            <person name="Daniel R."/>
            <person name="Liebl W."/>
        </authorList>
    </citation>
    <scope>NUCLEOTIDE SEQUENCE [LARGE SCALE GENOMIC DNA]</scope>
    <source>
        <strain evidence="4">ATCC 49972 / DSM 6192 / RI 19.B1</strain>
    </source>
</reference>
<dbReference type="EMBL" id="CP001698">
    <property type="protein sequence ID" value="ADN02397.1"/>
    <property type="molecule type" value="Genomic_DNA"/>
</dbReference>
<dbReference type="SUPFAM" id="SSF53927">
    <property type="entry name" value="Cytidine deaminase-like"/>
    <property type="match status" value="1"/>
</dbReference>
<dbReference type="Gene3D" id="3.40.140.10">
    <property type="entry name" value="Cytidine Deaminase, domain 2"/>
    <property type="match status" value="1"/>
</dbReference>
<organism evidence="3 4">
    <name type="scientific">Winmispira thermophila (strain ATCC 49972 / DSM 6192 / RI 19.B1)</name>
    <name type="common">Spirochaeta thermophila</name>
    <dbReference type="NCBI Taxonomy" id="665571"/>
    <lineage>
        <taxon>Bacteria</taxon>
        <taxon>Pseudomonadati</taxon>
        <taxon>Spirochaetota</taxon>
        <taxon>Spirochaetia</taxon>
        <taxon>Winmispirales</taxon>
        <taxon>Winmispiraceae</taxon>
        <taxon>Winmispira</taxon>
    </lineage>
</organism>
<name>E0RTA1_WINT6</name>
<dbReference type="GO" id="GO:0055086">
    <property type="term" value="P:nucleobase-containing small molecule metabolic process"/>
    <property type="evidence" value="ECO:0007669"/>
    <property type="project" value="UniProtKB-ARBA"/>
</dbReference>
<evidence type="ECO:0000313" key="4">
    <source>
        <dbReference type="Proteomes" id="UP000001296"/>
    </source>
</evidence>
<dbReference type="KEGG" id="sta:STHERM_c14570"/>
<dbReference type="GO" id="GO:0072527">
    <property type="term" value="P:pyrimidine-containing compound metabolic process"/>
    <property type="evidence" value="ECO:0007669"/>
    <property type="project" value="UniProtKB-ARBA"/>
</dbReference>
<reference key="1">
    <citation type="submission" date="2009-08" db="EMBL/GenBank/DDBJ databases">
        <title>The genome sequence of Spirochaeta thermophila DSM6192.</title>
        <authorList>
            <person name="Angelov A."/>
            <person name="Mientus M."/>
            <person name="Wittenberg S."/>
            <person name="Lehmann R."/>
            <person name="Liesegang H."/>
            <person name="Daniel R."/>
            <person name="Liebl W."/>
        </authorList>
    </citation>
    <scope>NUCLEOTIDE SEQUENCE</scope>
    <source>
        <strain>DSM 6192</strain>
    </source>
</reference>
<proteinExistence type="inferred from homology"/>
<evidence type="ECO:0000259" key="2">
    <source>
        <dbReference type="PROSITE" id="PS51747"/>
    </source>
</evidence>
<gene>
    <name evidence="3" type="ordered locus">STHERM_c14570</name>
</gene>
<dbReference type="Proteomes" id="UP000001296">
    <property type="component" value="Chromosome"/>
</dbReference>
<dbReference type="GO" id="GO:0008270">
    <property type="term" value="F:zinc ion binding"/>
    <property type="evidence" value="ECO:0007669"/>
    <property type="project" value="TreeGrafter"/>
</dbReference>
<dbReference type="AlphaFoldDB" id="E0RTA1"/>
<dbReference type="InterPro" id="IPR002125">
    <property type="entry name" value="CMP_dCMP_dom"/>
</dbReference>
<accession>E0RTA1</accession>
<dbReference type="HOGENOM" id="CLU_097262_4_0_12"/>
<evidence type="ECO:0000256" key="1">
    <source>
        <dbReference type="ARBA" id="ARBA00006576"/>
    </source>
</evidence>
<dbReference type="GO" id="GO:0005829">
    <property type="term" value="C:cytosol"/>
    <property type="evidence" value="ECO:0007669"/>
    <property type="project" value="TreeGrafter"/>
</dbReference>
<dbReference type="PANTHER" id="PTHR11644:SF2">
    <property type="entry name" value="CYTIDINE DEAMINASE"/>
    <property type="match status" value="1"/>
</dbReference>
<dbReference type="eggNOG" id="COG0295">
    <property type="taxonomic scope" value="Bacteria"/>
</dbReference>
<dbReference type="RefSeq" id="WP_013314237.1">
    <property type="nucleotide sequence ID" value="NC_014484.1"/>
</dbReference>
<dbReference type="PaxDb" id="665571-STHERM_c14570"/>
<comment type="similarity">
    <text evidence="1">Belongs to the cytidine and deoxycytidylate deaminase family.</text>
</comment>
<dbReference type="GO" id="GO:0004126">
    <property type="term" value="F:cytidine deaminase activity"/>
    <property type="evidence" value="ECO:0007669"/>
    <property type="project" value="UniProtKB-ARBA"/>
</dbReference>